<keyword evidence="1" id="KW-0677">Repeat</keyword>
<dbReference type="FunFam" id="2.60.120.290:FF:000005">
    <property type="entry name" value="Procollagen C-endopeptidase enhancer 1"/>
    <property type="match status" value="1"/>
</dbReference>
<feature type="domain" description="CUB" evidence="4">
    <location>
        <begin position="8"/>
        <end position="129"/>
    </location>
</feature>
<evidence type="ECO:0000256" key="3">
    <source>
        <dbReference type="PROSITE-ProRule" id="PRU00059"/>
    </source>
</evidence>
<name>A0A0B2W018_TOXCA</name>
<evidence type="ECO:0000256" key="1">
    <source>
        <dbReference type="ARBA" id="ARBA00022737"/>
    </source>
</evidence>
<feature type="non-terminal residue" evidence="5">
    <location>
        <position position="159"/>
    </location>
</feature>
<dbReference type="InterPro" id="IPR035914">
    <property type="entry name" value="Sperma_CUB_dom_sf"/>
</dbReference>
<dbReference type="Gene3D" id="2.60.120.290">
    <property type="entry name" value="Spermadhesin, CUB domain"/>
    <property type="match status" value="1"/>
</dbReference>
<gene>
    <name evidence="5" type="primary">nas-39</name>
    <name evidence="5" type="ORF">Tcan_01500</name>
</gene>
<sequence length="159" mass="18156">MYMFVLVCGGELKAEDTIGFIYSHARYSDDKYDKKMTCEWRIIAEAGRGVELRFAQFDLEKEANCEFDYVEVFDGLDRSDEHKMGHFCGDEVISVIKRVYNVYEISFYSCTSKASTGIIVGFLIIYMSSSYPSISTLHFANIALFSSSISFRLRLNDTG</sequence>
<protein>
    <submittedName>
        <fullName evidence="5">Zinc metalloproteinase nas-39</fullName>
    </submittedName>
</protein>
<evidence type="ECO:0000256" key="2">
    <source>
        <dbReference type="ARBA" id="ARBA00023157"/>
    </source>
</evidence>
<evidence type="ECO:0000313" key="5">
    <source>
        <dbReference type="EMBL" id="KHN89126.1"/>
    </source>
</evidence>
<comment type="caution">
    <text evidence="5">The sequence shown here is derived from an EMBL/GenBank/DDBJ whole genome shotgun (WGS) entry which is preliminary data.</text>
</comment>
<dbReference type="STRING" id="6265.A0A0B2W018"/>
<accession>A0A0B2W018</accession>
<dbReference type="SUPFAM" id="SSF49854">
    <property type="entry name" value="Spermadhesin, CUB domain"/>
    <property type="match status" value="1"/>
</dbReference>
<dbReference type="CDD" id="cd00041">
    <property type="entry name" value="CUB"/>
    <property type="match status" value="1"/>
</dbReference>
<dbReference type="EMBL" id="JPKZ01000029">
    <property type="protein sequence ID" value="KHN89126.1"/>
    <property type="molecule type" value="Genomic_DNA"/>
</dbReference>
<dbReference type="PROSITE" id="PS01180">
    <property type="entry name" value="CUB"/>
    <property type="match status" value="1"/>
</dbReference>
<dbReference type="AlphaFoldDB" id="A0A0B2W018"/>
<evidence type="ECO:0000259" key="4">
    <source>
        <dbReference type="PROSITE" id="PS01180"/>
    </source>
</evidence>
<dbReference type="InterPro" id="IPR000859">
    <property type="entry name" value="CUB_dom"/>
</dbReference>
<dbReference type="Proteomes" id="UP000031036">
    <property type="component" value="Unassembled WGS sequence"/>
</dbReference>
<evidence type="ECO:0000313" key="6">
    <source>
        <dbReference type="Proteomes" id="UP000031036"/>
    </source>
</evidence>
<organism evidence="5 6">
    <name type="scientific">Toxocara canis</name>
    <name type="common">Canine roundworm</name>
    <dbReference type="NCBI Taxonomy" id="6265"/>
    <lineage>
        <taxon>Eukaryota</taxon>
        <taxon>Metazoa</taxon>
        <taxon>Ecdysozoa</taxon>
        <taxon>Nematoda</taxon>
        <taxon>Chromadorea</taxon>
        <taxon>Rhabditida</taxon>
        <taxon>Spirurina</taxon>
        <taxon>Ascaridomorpha</taxon>
        <taxon>Ascaridoidea</taxon>
        <taxon>Toxocaridae</taxon>
        <taxon>Toxocara</taxon>
    </lineage>
</organism>
<dbReference type="OrthoDB" id="431034at2759"/>
<dbReference type="SMART" id="SM00042">
    <property type="entry name" value="CUB"/>
    <property type="match status" value="1"/>
</dbReference>
<keyword evidence="6" id="KW-1185">Reference proteome</keyword>
<dbReference type="Pfam" id="PF00431">
    <property type="entry name" value="CUB"/>
    <property type="match status" value="1"/>
</dbReference>
<proteinExistence type="predicted"/>
<comment type="caution">
    <text evidence="3">Lacks conserved residue(s) required for the propagation of feature annotation.</text>
</comment>
<reference evidence="5 6" key="1">
    <citation type="submission" date="2014-11" db="EMBL/GenBank/DDBJ databases">
        <title>Genetic blueprint of the zoonotic pathogen Toxocara canis.</title>
        <authorList>
            <person name="Zhu X.-Q."/>
            <person name="Korhonen P.K."/>
            <person name="Cai H."/>
            <person name="Young N.D."/>
            <person name="Nejsum P."/>
            <person name="von Samson-Himmelstjerna G."/>
            <person name="Boag P.R."/>
            <person name="Tan P."/>
            <person name="Li Q."/>
            <person name="Min J."/>
            <person name="Yang Y."/>
            <person name="Wang X."/>
            <person name="Fang X."/>
            <person name="Hall R.S."/>
            <person name="Hofmann A."/>
            <person name="Sternberg P.W."/>
            <person name="Jex A.R."/>
            <person name="Gasser R.B."/>
        </authorList>
    </citation>
    <scope>NUCLEOTIDE SEQUENCE [LARGE SCALE GENOMIC DNA]</scope>
    <source>
        <strain evidence="5">PN_DK_2014</strain>
    </source>
</reference>
<dbReference type="PANTHER" id="PTHR24251">
    <property type="entry name" value="OVOCHYMASE-RELATED"/>
    <property type="match status" value="1"/>
</dbReference>
<keyword evidence="2" id="KW-1015">Disulfide bond</keyword>